<dbReference type="InterPro" id="IPR003593">
    <property type="entry name" value="AAA+_ATPase"/>
</dbReference>
<proteinExistence type="inferred from homology"/>
<evidence type="ECO:0000313" key="12">
    <source>
        <dbReference type="RefSeq" id="XP_025412977.1"/>
    </source>
</evidence>
<keyword evidence="7 9" id="KW-1133">Transmembrane helix</keyword>
<feature type="domain" description="ABC transporter" evidence="10">
    <location>
        <begin position="1321"/>
        <end position="1551"/>
    </location>
</feature>
<dbReference type="FunFam" id="3.40.50.300:FF:000933">
    <property type="entry name" value="ABC transporter A family member 7"/>
    <property type="match status" value="1"/>
</dbReference>
<evidence type="ECO:0000256" key="5">
    <source>
        <dbReference type="ARBA" id="ARBA00022741"/>
    </source>
</evidence>
<dbReference type="GO" id="GO:0005319">
    <property type="term" value="F:lipid transporter activity"/>
    <property type="evidence" value="ECO:0007669"/>
    <property type="project" value="TreeGrafter"/>
</dbReference>
<evidence type="ECO:0000256" key="3">
    <source>
        <dbReference type="ARBA" id="ARBA00022448"/>
    </source>
</evidence>
<feature type="transmembrane region" description="Helical" evidence="9">
    <location>
        <begin position="1125"/>
        <end position="1152"/>
    </location>
</feature>
<keyword evidence="6" id="KW-0067">ATP-binding</keyword>
<dbReference type="SMART" id="SM00382">
    <property type="entry name" value="AAA"/>
    <property type="match status" value="2"/>
</dbReference>
<keyword evidence="5" id="KW-0547">Nucleotide-binding</keyword>
<gene>
    <name evidence="12" type="primary">LOC112685343</name>
</gene>
<dbReference type="GO" id="GO:0140359">
    <property type="term" value="F:ABC-type transporter activity"/>
    <property type="evidence" value="ECO:0007669"/>
    <property type="project" value="InterPro"/>
</dbReference>
<evidence type="ECO:0000256" key="1">
    <source>
        <dbReference type="ARBA" id="ARBA00004141"/>
    </source>
</evidence>
<evidence type="ECO:0000256" key="6">
    <source>
        <dbReference type="ARBA" id="ARBA00022840"/>
    </source>
</evidence>
<feature type="transmembrane region" description="Helical" evidence="9">
    <location>
        <begin position="403"/>
        <end position="423"/>
    </location>
</feature>
<dbReference type="InterPro" id="IPR056264">
    <property type="entry name" value="R2_ABCA1-4-like"/>
</dbReference>
<dbReference type="PROSITE" id="PS50893">
    <property type="entry name" value="ABC_TRANSPORTER_2"/>
    <property type="match status" value="2"/>
</dbReference>
<feature type="transmembrane region" description="Helical" evidence="9">
    <location>
        <begin position="344"/>
        <end position="365"/>
    </location>
</feature>
<feature type="transmembrane region" description="Helical" evidence="9">
    <location>
        <begin position="261"/>
        <end position="288"/>
    </location>
</feature>
<feature type="transmembrane region" description="Helical" evidence="9">
    <location>
        <begin position="377"/>
        <end position="396"/>
    </location>
</feature>
<feature type="transmembrane region" description="Helical" evidence="9">
    <location>
        <begin position="443"/>
        <end position="466"/>
    </location>
</feature>
<evidence type="ECO:0000313" key="11">
    <source>
        <dbReference type="Proteomes" id="UP000694846"/>
    </source>
</evidence>
<dbReference type="PROSITE" id="PS00211">
    <property type="entry name" value="ABC_TRANSPORTER_1"/>
    <property type="match status" value="1"/>
</dbReference>
<dbReference type="GO" id="GO:0016887">
    <property type="term" value="F:ATP hydrolysis activity"/>
    <property type="evidence" value="ECO:0007669"/>
    <property type="project" value="InterPro"/>
</dbReference>
<dbReference type="Pfam" id="PF23321">
    <property type="entry name" value="R1_ABCA1"/>
    <property type="match status" value="1"/>
</dbReference>
<keyword evidence="11" id="KW-1185">Reference proteome</keyword>
<evidence type="ECO:0000259" key="10">
    <source>
        <dbReference type="PROSITE" id="PS50893"/>
    </source>
</evidence>
<name>A0A8B8FQG4_9HEMI</name>
<feature type="transmembrane region" description="Helical" evidence="9">
    <location>
        <begin position="1191"/>
        <end position="1213"/>
    </location>
</feature>
<dbReference type="GO" id="GO:0005524">
    <property type="term" value="F:ATP binding"/>
    <property type="evidence" value="ECO:0007669"/>
    <property type="project" value="UniProtKB-KW"/>
</dbReference>
<feature type="transmembrane region" description="Helical" evidence="9">
    <location>
        <begin position="905"/>
        <end position="925"/>
    </location>
</feature>
<sequence length="1641" mass="186100">MEYNIYYSNNNREILDIGVEIKFWHQIKALTIRNVLIKRREIKKTLSEIAIPVYTLGLLVAIKLLIPNPNFPSVTVPQESPDMYNYLYGNITVAPSSKHVQIFLEKMNEIWMKRSGEKINFDVYQNKEDIFEIQRNDPAMVYVALLFEDDPIQNHSLSYKIRTNPFYDSSPSPSKLYGSNHQCRKIFANKLTKKFLHRHHHNNDQHKEEISCPAIHYIYSGFMALQTLVDITKISLTSHSSMILPNYRFVLFPKPAYTANWLMVFHMVIPLYVVIALSQFITYLLVQLVGEKEQKIKEVMKIMGLKELVFWCSWFNIYAVYVTLLSIASTAILYLLGIFNNTNWILIFLLVYFYSITVIFFSFMISPFFDKSRTAGILGNFVLNLISLMYFLHTLIDPSSKRLFWLISLISPSGFALAIDKAMTMDLSGEGLHFGNIWNGPGISFGESLLFMVFDAFIYAILAYYFDMVLPSEYERKQSPWFFLKSSFWHSKVPEVIEFDDLNRYSISNPDLEPVADSMKEFQAIKVTNLCKSFKGSTKNVINGINMIIYQGEITAILGHNGAGKTTLFNILTGLTEPTSGTIKVFGYDVRNPSDVTKIRRMIGVCPQYDILFERLTPKEHLKFFATLRGLTSEKIDDEVQKMLVELYLVDKADDIVKTLSGGQKRKLSVGIAVIGNPKIIILDEPTAGVDPPARRHLWSLLQKRKKGKVILLTTHFMDEADILADRIAVISKGCVKCCGSSIFLKNKFGIGYHLTLILNNQANENSIVKMIKEHVPNAERARRHGYELSFVLPHDSVSKFPPLFGQIETEIKSKTSSMGIENYGVSMTTLEEVFLYLEQGQHENAGKLAIELLKGPPTTDLNSRGSINSIHNVTVRSSIVYDPTNWSTIVALLKMRTKRVLRDIHKLYVMILLPIVFLATGIILNKLSHEIQPIRSLVLNYNVYKENSRLIIPSEELSNYSTLDSDLYTGSFPGLLDLPSHLGALQQFNECCSPLSLTIYYNDSFIHSLPIILNSITSNLFGSQIDIKTEPFKMEYKQNEYSFSRCSSAFFLGIVFVLVPVSLSADLVYDREIKAKNQLRINGVTFMQYFCSYFIILISMLLLIFFLLIFLIASFHVEGLDTPYAISTMIILLVAYCPAAILATACISYLFERSDSVQSILPNVTSLIGGVPFIIVASLDMLGIANDLGFALHVLFSSTNFVYIPFAIIYFINTVYRENDEHAPFIKYVNKETVALLMGCLGQIPVLWVILKILDSETKNKRTSIVTVDTQDEGDDDVKSERAKVNSIINDQVDWPVVVIQNLKKEFTNLNVNSSISCLMKKKYTNKNNERKLAIRNLSLAVNSGEVLGLLGHNGAGKTTTMRIITMEEKETIGKIFIKGHNIRESQDIAYKMIGYCPQHDALWSSLTIREHLNIYATIRGITKNQIQNIIDKYIEGLQITEHADKQVSCCSGGTRRKLSFALAMIGNPKLVLLDEPSTGMDPRSKRYLWDAIISSFQGTKGAILTTHSMEEADALCSRVGIMVKGQLRCLGSTQYLKNLYGAGYTLEIKLKPHGDMDDVKNFVITSFPNAIQEEEFADRLVFGVPQSTVISLAQCFLNLENAKNMYDIQEYSFGQTTLEQVYLKFAHYEDTDVFENKAV</sequence>
<dbReference type="Proteomes" id="UP000694846">
    <property type="component" value="Unplaced"/>
</dbReference>
<evidence type="ECO:0000256" key="9">
    <source>
        <dbReference type="SAM" id="Phobius"/>
    </source>
</evidence>
<feature type="domain" description="ABC transporter" evidence="10">
    <location>
        <begin position="525"/>
        <end position="758"/>
    </location>
</feature>
<feature type="transmembrane region" description="Helical" evidence="9">
    <location>
        <begin position="1234"/>
        <end position="1252"/>
    </location>
</feature>
<dbReference type="SUPFAM" id="SSF52540">
    <property type="entry name" value="P-loop containing nucleoside triphosphate hydrolases"/>
    <property type="match status" value="2"/>
</dbReference>
<evidence type="ECO:0000256" key="7">
    <source>
        <dbReference type="ARBA" id="ARBA00022989"/>
    </source>
</evidence>
<reference evidence="12" key="1">
    <citation type="submission" date="2025-08" db="UniProtKB">
        <authorList>
            <consortium name="RefSeq"/>
        </authorList>
    </citation>
    <scope>IDENTIFICATION</scope>
    <source>
        <tissue evidence="12">Whole body</tissue>
    </source>
</reference>
<dbReference type="FunFam" id="3.40.50.300:FF:000335">
    <property type="entry name" value="ATP binding cassette subfamily A member 5"/>
    <property type="match status" value="1"/>
</dbReference>
<dbReference type="InterPro" id="IPR026082">
    <property type="entry name" value="ABCA"/>
</dbReference>
<feature type="transmembrane region" description="Helical" evidence="9">
    <location>
        <begin position="1091"/>
        <end position="1113"/>
    </location>
</feature>
<dbReference type="Pfam" id="PF00005">
    <property type="entry name" value="ABC_tran"/>
    <property type="match status" value="2"/>
</dbReference>
<feature type="transmembrane region" description="Helical" evidence="9">
    <location>
        <begin position="1050"/>
        <end position="1070"/>
    </location>
</feature>
<keyword evidence="4 9" id="KW-0812">Transmembrane</keyword>
<dbReference type="CDD" id="cd03263">
    <property type="entry name" value="ABC_subfamily_A"/>
    <property type="match status" value="2"/>
</dbReference>
<keyword evidence="8 9" id="KW-0472">Membrane</keyword>
<evidence type="ECO:0000256" key="4">
    <source>
        <dbReference type="ARBA" id="ARBA00022692"/>
    </source>
</evidence>
<dbReference type="Gene3D" id="3.40.50.300">
    <property type="entry name" value="P-loop containing nucleotide triphosphate hydrolases"/>
    <property type="match status" value="2"/>
</dbReference>
<keyword evidence="3" id="KW-0813">Transport</keyword>
<evidence type="ECO:0000256" key="8">
    <source>
        <dbReference type="ARBA" id="ARBA00023136"/>
    </source>
</evidence>
<dbReference type="GeneID" id="112685343"/>
<comment type="subcellular location">
    <subcellularLocation>
        <location evidence="1">Membrane</location>
        <topology evidence="1">Multi-pass membrane protein</topology>
    </subcellularLocation>
</comment>
<feature type="transmembrane region" description="Helical" evidence="9">
    <location>
        <begin position="1164"/>
        <end position="1185"/>
    </location>
</feature>
<organism evidence="11 12">
    <name type="scientific">Sipha flava</name>
    <name type="common">yellow sugarcane aphid</name>
    <dbReference type="NCBI Taxonomy" id="143950"/>
    <lineage>
        <taxon>Eukaryota</taxon>
        <taxon>Metazoa</taxon>
        <taxon>Ecdysozoa</taxon>
        <taxon>Arthropoda</taxon>
        <taxon>Hexapoda</taxon>
        <taxon>Insecta</taxon>
        <taxon>Pterygota</taxon>
        <taxon>Neoptera</taxon>
        <taxon>Paraneoptera</taxon>
        <taxon>Hemiptera</taxon>
        <taxon>Sternorrhyncha</taxon>
        <taxon>Aphidomorpha</taxon>
        <taxon>Aphidoidea</taxon>
        <taxon>Aphididae</taxon>
        <taxon>Sipha</taxon>
    </lineage>
</organism>
<dbReference type="InterPro" id="IPR017871">
    <property type="entry name" value="ABC_transporter-like_CS"/>
</dbReference>
<dbReference type="Pfam" id="PF12698">
    <property type="entry name" value="ABC2_membrane_3"/>
    <property type="match status" value="2"/>
</dbReference>
<dbReference type="RefSeq" id="XP_025412977.1">
    <property type="nucleotide sequence ID" value="XM_025557192.1"/>
</dbReference>
<comment type="similarity">
    <text evidence="2">Belongs to the ABC transporter superfamily. ABCA family.</text>
</comment>
<dbReference type="InterPro" id="IPR013525">
    <property type="entry name" value="ABC2_TM"/>
</dbReference>
<dbReference type="GO" id="GO:0016020">
    <property type="term" value="C:membrane"/>
    <property type="evidence" value="ECO:0007669"/>
    <property type="project" value="UniProtKB-SubCell"/>
</dbReference>
<dbReference type="PANTHER" id="PTHR19229:SF209">
    <property type="entry name" value="ATP-BINDING CASSETTE SUB-FAMILY A MEMBER 5 ISOFORM X1"/>
    <property type="match status" value="1"/>
</dbReference>
<dbReference type="InterPro" id="IPR003439">
    <property type="entry name" value="ABC_transporter-like_ATP-bd"/>
</dbReference>
<evidence type="ECO:0000256" key="2">
    <source>
        <dbReference type="ARBA" id="ARBA00008869"/>
    </source>
</evidence>
<dbReference type="PANTHER" id="PTHR19229">
    <property type="entry name" value="ATP-BINDING CASSETTE TRANSPORTER SUBFAMILY A ABCA"/>
    <property type="match status" value="1"/>
</dbReference>
<accession>A0A8B8FQG4</accession>
<dbReference type="OrthoDB" id="8061355at2759"/>
<feature type="transmembrane region" description="Helical" evidence="9">
    <location>
        <begin position="308"/>
        <end position="337"/>
    </location>
</feature>
<dbReference type="InterPro" id="IPR027417">
    <property type="entry name" value="P-loop_NTPase"/>
</dbReference>
<protein>
    <submittedName>
        <fullName evidence="12">ABC transporter A family member 1-like isoform X1</fullName>
    </submittedName>
</protein>